<evidence type="ECO:0000313" key="3">
    <source>
        <dbReference type="Proteomes" id="UP001304769"/>
    </source>
</evidence>
<feature type="signal peptide" evidence="1">
    <location>
        <begin position="1"/>
        <end position="32"/>
    </location>
</feature>
<feature type="chain" id="PRO_5045332881" description="Lactococcin 972 family bacteriocin" evidence="1">
    <location>
        <begin position="33"/>
        <end position="98"/>
    </location>
</feature>
<protein>
    <recommendedName>
        <fullName evidence="4">Lactococcin 972 family bacteriocin</fullName>
    </recommendedName>
</protein>
<evidence type="ECO:0000256" key="1">
    <source>
        <dbReference type="SAM" id="SignalP"/>
    </source>
</evidence>
<proteinExistence type="predicted"/>
<accession>A0ABU5T2C6</accession>
<keyword evidence="1" id="KW-0732">Signal</keyword>
<organism evidence="2 3">
    <name type="scientific">Sinomonas terricola</name>
    <dbReference type="NCBI Taxonomy" id="3110330"/>
    <lineage>
        <taxon>Bacteria</taxon>
        <taxon>Bacillati</taxon>
        <taxon>Actinomycetota</taxon>
        <taxon>Actinomycetes</taxon>
        <taxon>Micrococcales</taxon>
        <taxon>Micrococcaceae</taxon>
        <taxon>Sinomonas</taxon>
    </lineage>
</organism>
<sequence>MIKVTTSRAAKVLAAGALSAGLPTAIPATANAAIDGWTWNWSNWWEAHAYVQIYNHNLCRQSFARIGDTINSGRKSYWESKADASGFSWTHEAYQRGC</sequence>
<keyword evidence="3" id="KW-1185">Reference proteome</keyword>
<name>A0ABU5T2C6_9MICC</name>
<evidence type="ECO:0000313" key="2">
    <source>
        <dbReference type="EMBL" id="MEA5453687.1"/>
    </source>
</evidence>
<evidence type="ECO:0008006" key="4">
    <source>
        <dbReference type="Google" id="ProtNLM"/>
    </source>
</evidence>
<gene>
    <name evidence="2" type="ORF">SPF06_03035</name>
</gene>
<reference evidence="2 3" key="1">
    <citation type="submission" date="2023-12" db="EMBL/GenBank/DDBJ databases">
        <title>Sinomonas terricola sp. nov, isolated from litchi orchard soil in Guangdong, PR China.</title>
        <authorList>
            <person name="Jiaxin W."/>
            <person name="Yang Z."/>
            <person name="Honghui Z."/>
        </authorList>
    </citation>
    <scope>NUCLEOTIDE SEQUENCE [LARGE SCALE GENOMIC DNA]</scope>
    <source>
        <strain evidence="2 3">JGH33</strain>
    </source>
</reference>
<dbReference type="RefSeq" id="WP_323277436.1">
    <property type="nucleotide sequence ID" value="NZ_JAYGGQ010000001.1"/>
</dbReference>
<dbReference type="Proteomes" id="UP001304769">
    <property type="component" value="Unassembled WGS sequence"/>
</dbReference>
<dbReference type="EMBL" id="JAYGGQ010000001">
    <property type="protein sequence ID" value="MEA5453687.1"/>
    <property type="molecule type" value="Genomic_DNA"/>
</dbReference>
<comment type="caution">
    <text evidence="2">The sequence shown here is derived from an EMBL/GenBank/DDBJ whole genome shotgun (WGS) entry which is preliminary data.</text>
</comment>